<evidence type="ECO:0000313" key="2">
    <source>
        <dbReference type="EMBL" id="NJJ02907.1"/>
    </source>
</evidence>
<dbReference type="EMBL" id="JAAUVV010000001">
    <property type="protein sequence ID" value="NJJ02907.1"/>
    <property type="molecule type" value="Genomic_DNA"/>
</dbReference>
<gene>
    <name evidence="2" type="ORF">HC138_00715</name>
</gene>
<protein>
    <submittedName>
        <fullName evidence="2">Uncharacterized protein</fullName>
    </submittedName>
</protein>
<dbReference type="Proteomes" id="UP000591626">
    <property type="component" value="Unassembled WGS sequence"/>
</dbReference>
<reference evidence="2 3" key="1">
    <citation type="submission" date="2020-03" db="EMBL/GenBank/DDBJ databases">
        <title>Draft genome sequences of bacterial isolates from the female urobiome.</title>
        <authorList>
            <person name="Miller-Ensminger T."/>
            <person name="Wolfe A.J."/>
            <person name="Putonti C."/>
        </authorList>
    </citation>
    <scope>NUCLEOTIDE SEQUENCE [LARGE SCALE GENOMIC DNA]</scope>
    <source>
        <strain evidence="2 3">UMB8490</strain>
    </source>
</reference>
<evidence type="ECO:0000313" key="3">
    <source>
        <dbReference type="Proteomes" id="UP000591626"/>
    </source>
</evidence>
<organism evidence="2 3">
    <name type="scientific">Corynebacterium coyleae</name>
    <dbReference type="NCBI Taxonomy" id="53374"/>
    <lineage>
        <taxon>Bacteria</taxon>
        <taxon>Bacillati</taxon>
        <taxon>Actinomycetota</taxon>
        <taxon>Actinomycetes</taxon>
        <taxon>Mycobacteriales</taxon>
        <taxon>Corynebacteriaceae</taxon>
        <taxon>Corynebacterium</taxon>
    </lineage>
</organism>
<sequence>MAGAGNTFFILLLFLLAGILVGGVWSSYQNGSSRAVTAVLALLAVMAALGGVLMLVEVM</sequence>
<keyword evidence="1" id="KW-1133">Transmembrane helix</keyword>
<accession>A0AAP6XKJ6</accession>
<dbReference type="RefSeq" id="WP_070483940.1">
    <property type="nucleotide sequence ID" value="NZ_JAAUVV010000001.1"/>
</dbReference>
<keyword evidence="1" id="KW-0472">Membrane</keyword>
<name>A0AAP6XKJ6_9CORY</name>
<dbReference type="AlphaFoldDB" id="A0AAP6XKJ6"/>
<proteinExistence type="predicted"/>
<feature type="transmembrane region" description="Helical" evidence="1">
    <location>
        <begin position="36"/>
        <end position="56"/>
    </location>
</feature>
<comment type="caution">
    <text evidence="2">The sequence shown here is derived from an EMBL/GenBank/DDBJ whole genome shotgun (WGS) entry which is preliminary data.</text>
</comment>
<keyword evidence="1" id="KW-0812">Transmembrane</keyword>
<evidence type="ECO:0000256" key="1">
    <source>
        <dbReference type="SAM" id="Phobius"/>
    </source>
</evidence>